<organism evidence="1 2">
    <name type="scientific">Cedecea davisae DSM 4568</name>
    <dbReference type="NCBI Taxonomy" id="566551"/>
    <lineage>
        <taxon>Bacteria</taxon>
        <taxon>Pseudomonadati</taxon>
        <taxon>Pseudomonadota</taxon>
        <taxon>Gammaproteobacteria</taxon>
        <taxon>Enterobacterales</taxon>
        <taxon>Enterobacteriaceae</taxon>
        <taxon>Cedecea</taxon>
    </lineage>
</organism>
<dbReference type="AlphaFoldDB" id="S3JHN3"/>
<proteinExistence type="predicted"/>
<dbReference type="HOGENOM" id="CLU_3197661_0_0_6"/>
<name>S3JHN3_9ENTR</name>
<dbReference type="Proteomes" id="UP000014585">
    <property type="component" value="Unassembled WGS sequence"/>
</dbReference>
<protein>
    <submittedName>
        <fullName evidence="1">Uncharacterized protein</fullName>
    </submittedName>
</protein>
<dbReference type="EMBL" id="ATDT01000039">
    <property type="protein sequence ID" value="EPF12649.1"/>
    <property type="molecule type" value="Genomic_DNA"/>
</dbReference>
<evidence type="ECO:0000313" key="1">
    <source>
        <dbReference type="EMBL" id="EPF12649.1"/>
    </source>
</evidence>
<evidence type="ECO:0000313" key="2">
    <source>
        <dbReference type="Proteomes" id="UP000014585"/>
    </source>
</evidence>
<gene>
    <name evidence="1" type="ORF">HMPREF0201_04759</name>
</gene>
<reference evidence="1 2" key="1">
    <citation type="submission" date="2013-04" db="EMBL/GenBank/DDBJ databases">
        <authorList>
            <person name="Weinstock G."/>
            <person name="Sodergren E."/>
            <person name="Lobos E.A."/>
            <person name="Fulton L."/>
            <person name="Fulton R."/>
            <person name="Courtney L."/>
            <person name="Fronick C."/>
            <person name="O'Laughlin M."/>
            <person name="Godfrey J."/>
            <person name="Wilson R.M."/>
            <person name="Miner T."/>
            <person name="Farmer C."/>
            <person name="Delehaunty K."/>
            <person name="Cordes M."/>
            <person name="Minx P."/>
            <person name="Tomlinson C."/>
            <person name="Chen J."/>
            <person name="Wollam A."/>
            <person name="Pepin K.H."/>
            <person name="Palsikar V.B."/>
            <person name="Zhang X."/>
            <person name="Suruliraj S."/>
            <person name="Perna N.T."/>
            <person name="Plunkett G."/>
            <person name="Warren W."/>
            <person name="Mitreva M."/>
            <person name="Mardis E.R."/>
            <person name="Wilson R.K."/>
        </authorList>
    </citation>
    <scope>NUCLEOTIDE SEQUENCE [LARGE SCALE GENOMIC DNA]</scope>
    <source>
        <strain evidence="1 2">DSM 4568</strain>
    </source>
</reference>
<comment type="caution">
    <text evidence="1">The sequence shown here is derived from an EMBL/GenBank/DDBJ whole genome shotgun (WGS) entry which is preliminary data.</text>
</comment>
<accession>S3JHN3</accession>
<sequence length="45" mass="5566">MGLKTRVTYLSPVEFFSTLREDIQRVNVRRWKQKWPRRAILINVY</sequence>